<dbReference type="Pfam" id="PF00249">
    <property type="entry name" value="Myb_DNA-binding"/>
    <property type="match status" value="1"/>
</dbReference>
<gene>
    <name evidence="6" type="ORF">JKP88DRAFT_202303</name>
</gene>
<reference evidence="6" key="1">
    <citation type="submission" date="2021-02" db="EMBL/GenBank/DDBJ databases">
        <title>First Annotated Genome of the Yellow-green Alga Tribonema minus.</title>
        <authorList>
            <person name="Mahan K.M."/>
        </authorList>
    </citation>
    <scope>NUCLEOTIDE SEQUENCE</scope>
    <source>
        <strain evidence="6">UTEX B ZZ1240</strain>
    </source>
</reference>
<evidence type="ECO:0000313" key="6">
    <source>
        <dbReference type="EMBL" id="KAG5177632.1"/>
    </source>
</evidence>
<feature type="domain" description="Myb-like" evidence="4">
    <location>
        <begin position="142"/>
        <end position="192"/>
    </location>
</feature>
<dbReference type="GO" id="GO:0000978">
    <property type="term" value="F:RNA polymerase II cis-regulatory region sequence-specific DNA binding"/>
    <property type="evidence" value="ECO:0007669"/>
    <property type="project" value="TreeGrafter"/>
</dbReference>
<dbReference type="EMBL" id="JAFCMP010000523">
    <property type="protein sequence ID" value="KAG5177632.1"/>
    <property type="molecule type" value="Genomic_DNA"/>
</dbReference>
<feature type="domain" description="Myb-like" evidence="4">
    <location>
        <begin position="88"/>
        <end position="141"/>
    </location>
</feature>
<keyword evidence="6" id="KW-0371">Homeobox</keyword>
<dbReference type="PROSITE" id="PS51294">
    <property type="entry name" value="HTH_MYB"/>
    <property type="match status" value="3"/>
</dbReference>
<dbReference type="Gene3D" id="1.10.10.60">
    <property type="entry name" value="Homeodomain-like"/>
    <property type="match status" value="3"/>
</dbReference>
<evidence type="ECO:0000313" key="7">
    <source>
        <dbReference type="Proteomes" id="UP000664859"/>
    </source>
</evidence>
<evidence type="ECO:0000259" key="5">
    <source>
        <dbReference type="PROSITE" id="PS51294"/>
    </source>
</evidence>
<dbReference type="PROSITE" id="PS50090">
    <property type="entry name" value="MYB_LIKE"/>
    <property type="match status" value="3"/>
</dbReference>
<feature type="domain" description="Myb-like" evidence="4">
    <location>
        <begin position="35"/>
        <end position="87"/>
    </location>
</feature>
<dbReference type="Proteomes" id="UP000664859">
    <property type="component" value="Unassembled WGS sequence"/>
</dbReference>
<proteinExistence type="predicted"/>
<accession>A0A835YLN0</accession>
<organism evidence="6 7">
    <name type="scientific">Tribonema minus</name>
    <dbReference type="NCBI Taxonomy" id="303371"/>
    <lineage>
        <taxon>Eukaryota</taxon>
        <taxon>Sar</taxon>
        <taxon>Stramenopiles</taxon>
        <taxon>Ochrophyta</taxon>
        <taxon>PX clade</taxon>
        <taxon>Xanthophyceae</taxon>
        <taxon>Tribonematales</taxon>
        <taxon>Tribonemataceae</taxon>
        <taxon>Tribonema</taxon>
    </lineage>
</organism>
<dbReference type="InterPro" id="IPR009057">
    <property type="entry name" value="Homeodomain-like_sf"/>
</dbReference>
<dbReference type="PANTHER" id="PTHR45614">
    <property type="entry name" value="MYB PROTEIN-RELATED"/>
    <property type="match status" value="1"/>
</dbReference>
<dbReference type="FunFam" id="1.10.10.60:FF:000010">
    <property type="entry name" value="Transcriptional activator Myb isoform A"/>
    <property type="match status" value="1"/>
</dbReference>
<dbReference type="SMART" id="SM00717">
    <property type="entry name" value="SANT"/>
    <property type="match status" value="3"/>
</dbReference>
<evidence type="ECO:0000256" key="3">
    <source>
        <dbReference type="SAM" id="MobiDB-lite"/>
    </source>
</evidence>
<feature type="domain" description="HTH myb-type" evidence="5">
    <location>
        <begin position="35"/>
        <end position="87"/>
    </location>
</feature>
<dbReference type="GO" id="GO:0000981">
    <property type="term" value="F:DNA-binding transcription factor activity, RNA polymerase II-specific"/>
    <property type="evidence" value="ECO:0007669"/>
    <property type="project" value="TreeGrafter"/>
</dbReference>
<feature type="compositionally biased region" description="Low complexity" evidence="3">
    <location>
        <begin position="16"/>
        <end position="27"/>
    </location>
</feature>
<dbReference type="AlphaFoldDB" id="A0A835YLN0"/>
<dbReference type="InterPro" id="IPR017930">
    <property type="entry name" value="Myb_dom"/>
</dbReference>
<dbReference type="PANTHER" id="PTHR45614:SF274">
    <property type="entry name" value="MYB-LIKE DNA-BINDING PROTEIN"/>
    <property type="match status" value="1"/>
</dbReference>
<sequence length="295" mass="32469">METAAEAAEGGGRGVGTRASARSRSGSGNRGDGDNWTSEEDARLRAVVDKHGSRNWKLVADELAQAQPHAQPPRTDVQCLNRWKKTLRPGLHKGAWTEAEDRVVRESVEECGIAKVKWSTIAARLPGRIGKQCRERWFNHLDPALKRSTWTPEEDTVIFEAQARLGNRWCEIAKLLPGRTENAVKNRFNSSAQKKWVSKNGAATGEGITQQLLDAVQRVYEAEQAETRSKDAADSQAVSFQQIEELGLIQSTAFETMQNAAAGVSPAQHVHMMELDLEDPLLAPNGAHHDALQPP</sequence>
<dbReference type="CDD" id="cd00167">
    <property type="entry name" value="SANT"/>
    <property type="match status" value="3"/>
</dbReference>
<evidence type="ECO:0000259" key="4">
    <source>
        <dbReference type="PROSITE" id="PS50090"/>
    </source>
</evidence>
<keyword evidence="7" id="KW-1185">Reference proteome</keyword>
<dbReference type="OrthoDB" id="2143914at2759"/>
<keyword evidence="1" id="KW-0677">Repeat</keyword>
<comment type="caution">
    <text evidence="6">The sequence shown here is derived from an EMBL/GenBank/DDBJ whole genome shotgun (WGS) entry which is preliminary data.</text>
</comment>
<name>A0A835YLN0_9STRA</name>
<dbReference type="GO" id="GO:0005634">
    <property type="term" value="C:nucleus"/>
    <property type="evidence" value="ECO:0007669"/>
    <property type="project" value="TreeGrafter"/>
</dbReference>
<keyword evidence="2 6" id="KW-0238">DNA-binding</keyword>
<dbReference type="SUPFAM" id="SSF46689">
    <property type="entry name" value="Homeodomain-like"/>
    <property type="match status" value="2"/>
</dbReference>
<feature type="domain" description="HTH myb-type" evidence="5">
    <location>
        <begin position="88"/>
        <end position="145"/>
    </location>
</feature>
<dbReference type="InterPro" id="IPR050560">
    <property type="entry name" value="MYB_TF"/>
</dbReference>
<evidence type="ECO:0000256" key="1">
    <source>
        <dbReference type="ARBA" id="ARBA00022737"/>
    </source>
</evidence>
<protein>
    <submittedName>
        <fullName evidence="6">Homeodomain-like protein</fullName>
    </submittedName>
</protein>
<dbReference type="InterPro" id="IPR001005">
    <property type="entry name" value="SANT/Myb"/>
</dbReference>
<feature type="domain" description="HTH myb-type" evidence="5">
    <location>
        <begin position="146"/>
        <end position="196"/>
    </location>
</feature>
<evidence type="ECO:0000256" key="2">
    <source>
        <dbReference type="ARBA" id="ARBA00023125"/>
    </source>
</evidence>
<dbReference type="Pfam" id="PF13921">
    <property type="entry name" value="Myb_DNA-bind_6"/>
    <property type="match status" value="1"/>
</dbReference>
<feature type="region of interest" description="Disordered" evidence="3">
    <location>
        <begin position="1"/>
        <end position="40"/>
    </location>
</feature>
<feature type="non-terminal residue" evidence="6">
    <location>
        <position position="1"/>
    </location>
</feature>